<gene>
    <name evidence="3" type="ORF">KGM_206735</name>
</gene>
<comment type="caution">
    <text evidence="3">The sequence shown here is derived from an EMBL/GenBank/DDBJ whole genome shotgun (WGS) entry which is preliminary data.</text>
</comment>
<evidence type="ECO:0000256" key="2">
    <source>
        <dbReference type="SAM" id="SignalP"/>
    </source>
</evidence>
<feature type="signal peptide" evidence="2">
    <location>
        <begin position="1"/>
        <end position="21"/>
    </location>
</feature>
<evidence type="ECO:0000313" key="4">
    <source>
        <dbReference type="Proteomes" id="UP000007151"/>
    </source>
</evidence>
<name>A0A212F001_DANPL</name>
<reference evidence="3 4" key="1">
    <citation type="journal article" date="2011" name="Cell">
        <title>The monarch butterfly genome yields insights into long-distance migration.</title>
        <authorList>
            <person name="Zhan S."/>
            <person name="Merlin C."/>
            <person name="Boore J.L."/>
            <person name="Reppert S.M."/>
        </authorList>
    </citation>
    <scope>NUCLEOTIDE SEQUENCE [LARGE SCALE GENOMIC DNA]</scope>
    <source>
        <strain evidence="3">F-2</strain>
    </source>
</reference>
<dbReference type="KEGG" id="dpl:KGM_206735"/>
<feature type="chain" id="PRO_5011117019" evidence="2">
    <location>
        <begin position="22"/>
        <end position="233"/>
    </location>
</feature>
<keyword evidence="4" id="KW-1185">Reference proteome</keyword>
<dbReference type="eggNOG" id="ENOG502T7V5">
    <property type="taxonomic scope" value="Eukaryota"/>
</dbReference>
<protein>
    <submittedName>
        <fullName evidence="3">Uncharacterized protein</fullName>
    </submittedName>
</protein>
<dbReference type="AlphaFoldDB" id="A0A212F001"/>
<feature type="compositionally biased region" description="Pro residues" evidence="1">
    <location>
        <begin position="58"/>
        <end position="70"/>
    </location>
</feature>
<dbReference type="Proteomes" id="UP000007151">
    <property type="component" value="Unassembled WGS sequence"/>
</dbReference>
<dbReference type="EMBL" id="AGBW02011186">
    <property type="protein sequence ID" value="OWR47086.1"/>
    <property type="molecule type" value="Genomic_DNA"/>
</dbReference>
<feature type="region of interest" description="Disordered" evidence="1">
    <location>
        <begin position="51"/>
        <end position="70"/>
    </location>
</feature>
<sequence>MGSYLCIVILTQFLISQAISSYPYYYQQRPSQPQVGYPEYKQYYQPTYPNYYAQQTPKPSPPPKVPPQIPQPVQAQCPVKELSPKIEKPQEKIDSKVLNNLAIALQLLIVSNLMNNPSKDSPVSETLLELVQKPLSSHVSGCTCESSTPNYQMPNAKFLTSSNFADDGIMKMAGVNQASKCPRSNFGLMSPYDALANSGHTESVPSYRHTDFVSPYAAMSSADSYKDLFSVDF</sequence>
<accession>A0A212F001</accession>
<dbReference type="InParanoid" id="A0A212F001"/>
<evidence type="ECO:0000313" key="3">
    <source>
        <dbReference type="EMBL" id="OWR47086.1"/>
    </source>
</evidence>
<evidence type="ECO:0000256" key="1">
    <source>
        <dbReference type="SAM" id="MobiDB-lite"/>
    </source>
</evidence>
<keyword evidence="2" id="KW-0732">Signal</keyword>
<organism evidence="3 4">
    <name type="scientific">Danaus plexippus plexippus</name>
    <dbReference type="NCBI Taxonomy" id="278856"/>
    <lineage>
        <taxon>Eukaryota</taxon>
        <taxon>Metazoa</taxon>
        <taxon>Ecdysozoa</taxon>
        <taxon>Arthropoda</taxon>
        <taxon>Hexapoda</taxon>
        <taxon>Insecta</taxon>
        <taxon>Pterygota</taxon>
        <taxon>Neoptera</taxon>
        <taxon>Endopterygota</taxon>
        <taxon>Lepidoptera</taxon>
        <taxon>Glossata</taxon>
        <taxon>Ditrysia</taxon>
        <taxon>Papilionoidea</taxon>
        <taxon>Nymphalidae</taxon>
        <taxon>Danainae</taxon>
        <taxon>Danaini</taxon>
        <taxon>Danaina</taxon>
        <taxon>Danaus</taxon>
        <taxon>Danaus</taxon>
    </lineage>
</organism>
<proteinExistence type="predicted"/>